<keyword evidence="2" id="KW-1185">Reference proteome</keyword>
<evidence type="ECO:0000313" key="1">
    <source>
        <dbReference type="EMBL" id="KAI3725810.1"/>
    </source>
</evidence>
<sequence length="133" mass="13689">MNPDQPPPSLSSPATTTFNQQNLHIGATAQTITNPMATDGMSLSGGQGLNNSYVQPPSIGTVRPMVISQPSGGGDHYADGQPPSLDAVGRRPTSQTGPSFTGNPTSDPESVAGMSLTASNFKLYDPKAFNNGN</sequence>
<reference evidence="1 2" key="2">
    <citation type="journal article" date="2022" name="Mol. Ecol. Resour.">
        <title>The genomes of chicory, endive, great burdock and yacon provide insights into Asteraceae paleo-polyploidization history and plant inulin production.</title>
        <authorList>
            <person name="Fan W."/>
            <person name="Wang S."/>
            <person name="Wang H."/>
            <person name="Wang A."/>
            <person name="Jiang F."/>
            <person name="Liu H."/>
            <person name="Zhao H."/>
            <person name="Xu D."/>
            <person name="Zhang Y."/>
        </authorList>
    </citation>
    <scope>NUCLEOTIDE SEQUENCE [LARGE SCALE GENOMIC DNA]</scope>
    <source>
        <strain evidence="2">cv. Yunnan</strain>
        <tissue evidence="1">Leaves</tissue>
    </source>
</reference>
<comment type="caution">
    <text evidence="1">The sequence shown here is derived from an EMBL/GenBank/DDBJ whole genome shotgun (WGS) entry which is preliminary data.</text>
</comment>
<accession>A0ACB9BUX5</accession>
<protein>
    <submittedName>
        <fullName evidence="1">Uncharacterized protein</fullName>
    </submittedName>
</protein>
<dbReference type="Proteomes" id="UP001056120">
    <property type="component" value="Linkage Group LG22"/>
</dbReference>
<name>A0ACB9BUX5_9ASTR</name>
<reference evidence="2" key="1">
    <citation type="journal article" date="2022" name="Mol. Ecol. Resour.">
        <title>The genomes of chicory, endive, great burdock and yacon provide insights into Asteraceae palaeo-polyploidization history and plant inulin production.</title>
        <authorList>
            <person name="Fan W."/>
            <person name="Wang S."/>
            <person name="Wang H."/>
            <person name="Wang A."/>
            <person name="Jiang F."/>
            <person name="Liu H."/>
            <person name="Zhao H."/>
            <person name="Xu D."/>
            <person name="Zhang Y."/>
        </authorList>
    </citation>
    <scope>NUCLEOTIDE SEQUENCE [LARGE SCALE GENOMIC DNA]</scope>
    <source>
        <strain evidence="2">cv. Yunnan</strain>
    </source>
</reference>
<evidence type="ECO:0000313" key="2">
    <source>
        <dbReference type="Proteomes" id="UP001056120"/>
    </source>
</evidence>
<dbReference type="EMBL" id="CM042039">
    <property type="protein sequence ID" value="KAI3725810.1"/>
    <property type="molecule type" value="Genomic_DNA"/>
</dbReference>
<gene>
    <name evidence="1" type="ORF">L1987_65605</name>
</gene>
<organism evidence="1 2">
    <name type="scientific">Smallanthus sonchifolius</name>
    <dbReference type="NCBI Taxonomy" id="185202"/>
    <lineage>
        <taxon>Eukaryota</taxon>
        <taxon>Viridiplantae</taxon>
        <taxon>Streptophyta</taxon>
        <taxon>Embryophyta</taxon>
        <taxon>Tracheophyta</taxon>
        <taxon>Spermatophyta</taxon>
        <taxon>Magnoliopsida</taxon>
        <taxon>eudicotyledons</taxon>
        <taxon>Gunneridae</taxon>
        <taxon>Pentapetalae</taxon>
        <taxon>asterids</taxon>
        <taxon>campanulids</taxon>
        <taxon>Asterales</taxon>
        <taxon>Asteraceae</taxon>
        <taxon>Asteroideae</taxon>
        <taxon>Heliantheae alliance</taxon>
        <taxon>Millerieae</taxon>
        <taxon>Smallanthus</taxon>
    </lineage>
</organism>
<proteinExistence type="predicted"/>